<keyword evidence="4" id="KW-1185">Reference proteome</keyword>
<name>A0A7W7DX58_9MICC</name>
<evidence type="ECO:0000313" key="4">
    <source>
        <dbReference type="Proteomes" id="UP000540191"/>
    </source>
</evidence>
<feature type="compositionally biased region" description="Polar residues" evidence="1">
    <location>
        <begin position="277"/>
        <end position="290"/>
    </location>
</feature>
<feature type="transmembrane region" description="Helical" evidence="2">
    <location>
        <begin position="6"/>
        <end position="26"/>
    </location>
</feature>
<feature type="region of interest" description="Disordered" evidence="1">
    <location>
        <begin position="31"/>
        <end position="514"/>
    </location>
</feature>
<keyword evidence="2" id="KW-0472">Membrane</keyword>
<feature type="compositionally biased region" description="Low complexity" evidence="1">
    <location>
        <begin position="483"/>
        <end position="496"/>
    </location>
</feature>
<feature type="compositionally biased region" description="Basic and acidic residues" evidence="1">
    <location>
        <begin position="219"/>
        <end position="235"/>
    </location>
</feature>
<sequence length="514" mass="54568">MDPFLLTWIIIGVVVILLIVIIAVAMSKKKQQRERELAEREARRESARGEAPRPASGPWTGGQDTVKRNEDARDETRGAAAKAGADEQPGADAKAGADEKPGADEQRGGVSGAAATAGLAGATGAGVAATRGDERRETATDTTEEQGGRNGRDERGDLGGERGDAADRSDEGRPGGNLLAGQDKPVRFRDERVNETLAAQRRDADRADADVDGVTTDRAAADRASTDPAAERDVTGRNTAAGLGGAAAAPEYRAHTDEGQRERADQSGRTGDAARVSGTNDVSEQATPTSAGAFGLPTVSNDPADRETHPADREARPAAQERQHGVTEARTAGAERDAENRVLGRDEDRSVENGAVRDGQPEGGVRVNELGGEDRQSREPEPQGQEPQVRETEVREPQGQQTPVRETQGLGQRREAGERLGTTPGVAGERVDEPRVSDGHAQRPSAPQTPAAGQQQGSTSSRLARLQQKGRELSTRLEGPRQNATNTAKKTFTKVKSTAQTTYNEVKRRRKNGR</sequence>
<organism evidence="3 4">
    <name type="scientific">Micrococcus cohnii</name>
    <dbReference type="NCBI Taxonomy" id="993416"/>
    <lineage>
        <taxon>Bacteria</taxon>
        <taxon>Bacillati</taxon>
        <taxon>Actinomycetota</taxon>
        <taxon>Actinomycetes</taxon>
        <taxon>Micrococcales</taxon>
        <taxon>Micrococcaceae</taxon>
        <taxon>Micrococcus</taxon>
    </lineage>
</organism>
<dbReference type="Proteomes" id="UP000540191">
    <property type="component" value="Unassembled WGS sequence"/>
</dbReference>
<feature type="compositionally biased region" description="Basic and acidic residues" evidence="1">
    <location>
        <begin position="33"/>
        <end position="51"/>
    </location>
</feature>
<dbReference type="AlphaFoldDB" id="A0A7W7DX58"/>
<evidence type="ECO:0000313" key="3">
    <source>
        <dbReference type="EMBL" id="MBB4734568.1"/>
    </source>
</evidence>
<evidence type="ECO:0000256" key="2">
    <source>
        <dbReference type="SAM" id="Phobius"/>
    </source>
</evidence>
<evidence type="ECO:0000256" key="1">
    <source>
        <dbReference type="SAM" id="MobiDB-lite"/>
    </source>
</evidence>
<dbReference type="EMBL" id="JACHNA010000001">
    <property type="protein sequence ID" value="MBB4734568.1"/>
    <property type="molecule type" value="Genomic_DNA"/>
</dbReference>
<feature type="compositionally biased region" description="Basic and acidic residues" evidence="1">
    <location>
        <begin position="252"/>
        <end position="266"/>
    </location>
</feature>
<keyword evidence="2" id="KW-1133">Transmembrane helix</keyword>
<feature type="compositionally biased region" description="Basic and acidic residues" evidence="1">
    <location>
        <begin position="372"/>
        <end position="381"/>
    </location>
</feature>
<feature type="compositionally biased region" description="Low complexity" evidence="1">
    <location>
        <begin position="444"/>
        <end position="459"/>
    </location>
</feature>
<gene>
    <name evidence="3" type="ORF">HDA30_000076</name>
</gene>
<dbReference type="RefSeq" id="WP_184240758.1">
    <property type="nucleotide sequence ID" value="NZ_JACHNA010000001.1"/>
</dbReference>
<comment type="caution">
    <text evidence="3">The sequence shown here is derived from an EMBL/GenBank/DDBJ whole genome shotgun (WGS) entry which is preliminary data.</text>
</comment>
<feature type="compositionally biased region" description="Basic and acidic residues" evidence="1">
    <location>
        <begin position="469"/>
        <end position="479"/>
    </location>
</feature>
<feature type="compositionally biased region" description="Basic and acidic residues" evidence="1">
    <location>
        <begin position="146"/>
        <end position="173"/>
    </location>
</feature>
<feature type="compositionally biased region" description="Low complexity" evidence="1">
    <location>
        <begin position="112"/>
        <end position="130"/>
    </location>
</feature>
<feature type="compositionally biased region" description="Basic and acidic residues" evidence="1">
    <location>
        <begin position="95"/>
        <end position="107"/>
    </location>
</feature>
<protein>
    <submittedName>
        <fullName evidence="3">Uncharacterized protein</fullName>
    </submittedName>
</protein>
<keyword evidence="2" id="KW-0812">Transmembrane</keyword>
<feature type="compositionally biased region" description="Basic and acidic residues" evidence="1">
    <location>
        <begin position="65"/>
        <end position="77"/>
    </location>
</feature>
<feature type="compositionally biased region" description="Basic and acidic residues" evidence="1">
    <location>
        <begin position="303"/>
        <end position="351"/>
    </location>
</feature>
<feature type="compositionally biased region" description="Basic and acidic residues" evidence="1">
    <location>
        <begin position="184"/>
        <end position="209"/>
    </location>
</feature>
<accession>A0A7W7DX58</accession>
<reference evidence="3 4" key="1">
    <citation type="submission" date="2020-08" db="EMBL/GenBank/DDBJ databases">
        <title>Sequencing the genomes of 1000 actinobacteria strains.</title>
        <authorList>
            <person name="Klenk H.-P."/>
        </authorList>
    </citation>
    <scope>NUCLEOTIDE SEQUENCE [LARGE SCALE GENOMIC DNA]</scope>
    <source>
        <strain evidence="3 4">DSM 23974</strain>
    </source>
</reference>
<proteinExistence type="predicted"/>
<feature type="compositionally biased region" description="Basic and acidic residues" evidence="1">
    <location>
        <begin position="429"/>
        <end position="441"/>
    </location>
</feature>